<evidence type="ECO:0000259" key="2">
    <source>
        <dbReference type="Pfam" id="PF12172"/>
    </source>
</evidence>
<dbReference type="Pfam" id="PF12172">
    <property type="entry name" value="zf-ChsH2"/>
    <property type="match status" value="1"/>
</dbReference>
<dbReference type="InterPro" id="IPR052513">
    <property type="entry name" value="Thioester_dehydratase-like"/>
</dbReference>
<feature type="domain" description="ChsH2 rubredoxin-like zinc ribbon" evidence="2">
    <location>
        <begin position="19"/>
        <end position="48"/>
    </location>
</feature>
<dbReference type="KEGG" id="mher:K3U94_18590"/>
<dbReference type="Gene3D" id="6.10.30.10">
    <property type="match status" value="1"/>
</dbReference>
<feature type="domain" description="ChsH2 C-terminal OB-fold" evidence="1">
    <location>
        <begin position="50"/>
        <end position="117"/>
    </location>
</feature>
<dbReference type="RefSeq" id="WP_220694667.1">
    <property type="nucleotide sequence ID" value="NZ_CP080997.1"/>
</dbReference>
<dbReference type="EMBL" id="CP080997">
    <property type="protein sequence ID" value="QZA06963.1"/>
    <property type="molecule type" value="Genomic_DNA"/>
</dbReference>
<evidence type="ECO:0000259" key="1">
    <source>
        <dbReference type="Pfam" id="PF01796"/>
    </source>
</evidence>
<dbReference type="PANTHER" id="PTHR34075:SF5">
    <property type="entry name" value="BLR3430 PROTEIN"/>
    <property type="match status" value="1"/>
</dbReference>
<organism evidence="3 4">
    <name type="scientific">Mycolicibacter heraklionensis</name>
    <dbReference type="NCBI Taxonomy" id="512402"/>
    <lineage>
        <taxon>Bacteria</taxon>
        <taxon>Bacillati</taxon>
        <taxon>Actinomycetota</taxon>
        <taxon>Actinomycetes</taxon>
        <taxon>Mycobacteriales</taxon>
        <taxon>Mycobacteriaceae</taxon>
        <taxon>Mycolicibacter</taxon>
    </lineage>
</organism>
<dbReference type="PANTHER" id="PTHR34075">
    <property type="entry name" value="BLR3430 PROTEIN"/>
    <property type="match status" value="1"/>
</dbReference>
<dbReference type="AlphaFoldDB" id="A0A9X7ZGS7"/>
<dbReference type="Proteomes" id="UP000825008">
    <property type="component" value="Chromosome"/>
</dbReference>
<dbReference type="Pfam" id="PF01796">
    <property type="entry name" value="OB_ChsH2_C"/>
    <property type="match status" value="1"/>
</dbReference>
<dbReference type="SUPFAM" id="SSF50249">
    <property type="entry name" value="Nucleic acid-binding proteins"/>
    <property type="match status" value="1"/>
</dbReference>
<gene>
    <name evidence="3" type="ORF">K3U94_18590</name>
</gene>
<dbReference type="InterPro" id="IPR012340">
    <property type="entry name" value="NA-bd_OB-fold"/>
</dbReference>
<dbReference type="InterPro" id="IPR022002">
    <property type="entry name" value="ChsH2_Znr"/>
</dbReference>
<accession>A0A9X7ZGS7</accession>
<evidence type="ECO:0000313" key="3">
    <source>
        <dbReference type="EMBL" id="QZA06963.1"/>
    </source>
</evidence>
<protein>
    <submittedName>
        <fullName evidence="3">OB-fold domain-containing protein</fullName>
    </submittedName>
</protein>
<sequence>MTAEPIDSAIMELVDGEVRLLGGRCADCGEISFPRGDSCPRCGAGRVEPVRLADRGELWSWTIQRFPPPSPPYLPAGDEFTPFGVGYVELPGEVIVETRLTESDPDRLRIGMPMRLTGIEVPAETGTATTFAFAPDEKEGR</sequence>
<name>A0A9X7ZGS7_9MYCO</name>
<evidence type="ECO:0000313" key="4">
    <source>
        <dbReference type="Proteomes" id="UP000825008"/>
    </source>
</evidence>
<reference evidence="3" key="1">
    <citation type="submission" date="2021-08" db="EMBL/GenBank/DDBJ databases">
        <title>Whole genome sequencing of non-tuberculosis mycobacteria type-strains.</title>
        <authorList>
            <person name="Igarashi Y."/>
            <person name="Osugi A."/>
            <person name="Mitarai S."/>
        </authorList>
    </citation>
    <scope>NUCLEOTIDE SEQUENCE</scope>
    <source>
        <strain evidence="3">JCM 30995</strain>
    </source>
</reference>
<dbReference type="InterPro" id="IPR002878">
    <property type="entry name" value="ChsH2_C"/>
</dbReference>
<proteinExistence type="predicted"/>